<keyword evidence="3" id="KW-1185">Reference proteome</keyword>
<sequence length="467" mass="53253">FLYVVIFIMDKGKNVPEISSPEQSNAHFDEFLDEQNYGFVGEESEYHEALIVEGYDPKTPLADHVPDLDEFGDGNEDEPESSSKRSRGGTVGLGVLVGEEAIELATYIGVLARTSIPILYNDWRRVPDDTKERLWESVKKVSGVNKLRRVQNKFNHRLSRKGFTEEEVDRSVLWKRARQMKNGGYHPDVEPDKLEMKAKKGKMQSSGKNDILAQSLGKAPKCGHMQGVGKFVTSSLYFQTCQSPADRDRQKEDRLWRESINRQLEEMRNELRKTPRHSDIASSSYPCMPGENNNVVGDDDIESPLKLKQVSFDTVNYFQPDHLKKKKQGTPKNTIEQHNDIIEIGHTDAVKQTKDEGKKVAVKLLPTRRNTRHAGGVQRNKIPLLQLFGTMCEAKMSDQEWIPYLLDDGVFHLEGIRAHIGRRDCSAVLSMDAIGVNDVICFYSPWKNRSETIWIRSSRSGFTRRRT</sequence>
<evidence type="ECO:0000313" key="3">
    <source>
        <dbReference type="Proteomes" id="UP000236630"/>
    </source>
</evidence>
<feature type="compositionally biased region" description="Acidic residues" evidence="1">
    <location>
        <begin position="68"/>
        <end position="80"/>
    </location>
</feature>
<evidence type="ECO:0008006" key="4">
    <source>
        <dbReference type="Google" id="ProtNLM"/>
    </source>
</evidence>
<dbReference type="PANTHER" id="PTHR33018:SF31">
    <property type="entry name" value="TRANSPOSASE, PTTA_EN_SPM, PLANT"/>
    <property type="match status" value="1"/>
</dbReference>
<dbReference type="AlphaFoldDB" id="A0A2H5PMX3"/>
<feature type="non-terminal residue" evidence="2">
    <location>
        <position position="1"/>
    </location>
</feature>
<dbReference type="Proteomes" id="UP000236630">
    <property type="component" value="Unassembled WGS sequence"/>
</dbReference>
<dbReference type="PANTHER" id="PTHR33018">
    <property type="entry name" value="OS10G0338966 PROTEIN-RELATED"/>
    <property type="match status" value="1"/>
</dbReference>
<reference evidence="2 3" key="1">
    <citation type="journal article" date="2017" name="Front. Genet.">
        <title>Draft sequencing of the heterozygous diploid genome of Satsuma (Citrus unshiu Marc.) using a hybrid assembly approach.</title>
        <authorList>
            <person name="Shimizu T."/>
            <person name="Tanizawa Y."/>
            <person name="Mochizuki T."/>
            <person name="Nagasaki H."/>
            <person name="Yoshioka T."/>
            <person name="Toyoda A."/>
            <person name="Fujiyama A."/>
            <person name="Kaminuma E."/>
            <person name="Nakamura Y."/>
        </authorList>
    </citation>
    <scope>NUCLEOTIDE SEQUENCE [LARGE SCALE GENOMIC DNA]</scope>
    <source>
        <strain evidence="3">cv. Miyagawa wase</strain>
    </source>
</reference>
<evidence type="ECO:0000256" key="1">
    <source>
        <dbReference type="SAM" id="MobiDB-lite"/>
    </source>
</evidence>
<accession>A0A2H5PMX3</accession>
<name>A0A2H5PMX3_CITUN</name>
<evidence type="ECO:0000313" key="2">
    <source>
        <dbReference type="EMBL" id="GAY53699.1"/>
    </source>
</evidence>
<proteinExistence type="predicted"/>
<comment type="caution">
    <text evidence="2">The sequence shown here is derived from an EMBL/GenBank/DDBJ whole genome shotgun (WGS) entry which is preliminary data.</text>
</comment>
<organism evidence="2 3">
    <name type="scientific">Citrus unshiu</name>
    <name type="common">Satsuma mandarin</name>
    <name type="synonym">Citrus nobilis var. unshiu</name>
    <dbReference type="NCBI Taxonomy" id="55188"/>
    <lineage>
        <taxon>Eukaryota</taxon>
        <taxon>Viridiplantae</taxon>
        <taxon>Streptophyta</taxon>
        <taxon>Embryophyta</taxon>
        <taxon>Tracheophyta</taxon>
        <taxon>Spermatophyta</taxon>
        <taxon>Magnoliopsida</taxon>
        <taxon>eudicotyledons</taxon>
        <taxon>Gunneridae</taxon>
        <taxon>Pentapetalae</taxon>
        <taxon>rosids</taxon>
        <taxon>malvids</taxon>
        <taxon>Sapindales</taxon>
        <taxon>Rutaceae</taxon>
        <taxon>Aurantioideae</taxon>
        <taxon>Citrus</taxon>
    </lineage>
</organism>
<dbReference type="STRING" id="55188.A0A2H5PMX3"/>
<gene>
    <name evidence="2" type="ORF">CUMW_151080</name>
</gene>
<dbReference type="EMBL" id="BDQV01000096">
    <property type="protein sequence ID" value="GAY53699.1"/>
    <property type="molecule type" value="Genomic_DNA"/>
</dbReference>
<protein>
    <recommendedName>
        <fullName evidence="4">Transposase Tnp1/En/Spm-like domain-containing protein</fullName>
    </recommendedName>
</protein>
<feature type="region of interest" description="Disordered" evidence="1">
    <location>
        <begin position="62"/>
        <end position="89"/>
    </location>
</feature>